<dbReference type="CDD" id="cd06267">
    <property type="entry name" value="PBP1_LacI_sugar_binding-like"/>
    <property type="match status" value="1"/>
</dbReference>
<protein>
    <submittedName>
        <fullName evidence="5">Substrate-binding domain-containing protein</fullName>
    </submittedName>
</protein>
<dbReference type="PANTHER" id="PTHR30146:SF109">
    <property type="entry name" value="HTH-TYPE TRANSCRIPTIONAL REGULATOR GALS"/>
    <property type="match status" value="1"/>
</dbReference>
<evidence type="ECO:0000256" key="2">
    <source>
        <dbReference type="ARBA" id="ARBA00023125"/>
    </source>
</evidence>
<dbReference type="Gene3D" id="3.40.50.2300">
    <property type="match status" value="2"/>
</dbReference>
<dbReference type="SMART" id="SM00354">
    <property type="entry name" value="HTH_LACI"/>
    <property type="match status" value="1"/>
</dbReference>
<accession>A0A6L6XPM0</accession>
<dbReference type="PROSITE" id="PS50932">
    <property type="entry name" value="HTH_LACI_2"/>
    <property type="match status" value="1"/>
</dbReference>
<feature type="domain" description="HTH lacI-type" evidence="4">
    <location>
        <begin position="2"/>
        <end position="56"/>
    </location>
</feature>
<evidence type="ECO:0000256" key="3">
    <source>
        <dbReference type="ARBA" id="ARBA00023163"/>
    </source>
</evidence>
<dbReference type="Proteomes" id="UP000473525">
    <property type="component" value="Unassembled WGS sequence"/>
</dbReference>
<organism evidence="5 6">
    <name type="scientific">Nocardioides agri</name>
    <dbReference type="NCBI Taxonomy" id="2682843"/>
    <lineage>
        <taxon>Bacteria</taxon>
        <taxon>Bacillati</taxon>
        <taxon>Actinomycetota</taxon>
        <taxon>Actinomycetes</taxon>
        <taxon>Propionibacteriales</taxon>
        <taxon>Nocardioidaceae</taxon>
        <taxon>Nocardioides</taxon>
    </lineage>
</organism>
<evidence type="ECO:0000313" key="5">
    <source>
        <dbReference type="EMBL" id="MVQ49224.1"/>
    </source>
</evidence>
<keyword evidence="6" id="KW-1185">Reference proteome</keyword>
<dbReference type="AlphaFoldDB" id="A0A6L6XPM0"/>
<keyword evidence="1" id="KW-0805">Transcription regulation</keyword>
<evidence type="ECO:0000256" key="1">
    <source>
        <dbReference type="ARBA" id="ARBA00023015"/>
    </source>
</evidence>
<dbReference type="InterPro" id="IPR028082">
    <property type="entry name" value="Peripla_BP_I"/>
</dbReference>
<dbReference type="Pfam" id="PF13377">
    <property type="entry name" value="Peripla_BP_3"/>
    <property type="match status" value="1"/>
</dbReference>
<comment type="caution">
    <text evidence="5">The sequence shown here is derived from an EMBL/GenBank/DDBJ whole genome shotgun (WGS) entry which is preliminary data.</text>
</comment>
<evidence type="ECO:0000313" key="6">
    <source>
        <dbReference type="Proteomes" id="UP000473525"/>
    </source>
</evidence>
<reference evidence="5 6" key="1">
    <citation type="submission" date="2019-12" db="EMBL/GenBank/DDBJ databases">
        <authorList>
            <person name="Huq M.A."/>
        </authorList>
    </citation>
    <scope>NUCLEOTIDE SEQUENCE [LARGE SCALE GENOMIC DNA]</scope>
    <source>
        <strain evidence="5 6">MAH-18</strain>
    </source>
</reference>
<name>A0A6L6XPM0_9ACTN</name>
<gene>
    <name evidence="5" type="ORF">GON03_08520</name>
</gene>
<keyword evidence="3" id="KW-0804">Transcription</keyword>
<proteinExistence type="predicted"/>
<dbReference type="CDD" id="cd01392">
    <property type="entry name" value="HTH_LacI"/>
    <property type="match status" value="1"/>
</dbReference>
<dbReference type="Gene3D" id="1.10.260.40">
    <property type="entry name" value="lambda repressor-like DNA-binding domains"/>
    <property type="match status" value="1"/>
</dbReference>
<dbReference type="EMBL" id="WSEK01000004">
    <property type="protein sequence ID" value="MVQ49224.1"/>
    <property type="molecule type" value="Genomic_DNA"/>
</dbReference>
<keyword evidence="2" id="KW-0238">DNA-binding</keyword>
<dbReference type="GO" id="GO:0000976">
    <property type="term" value="F:transcription cis-regulatory region binding"/>
    <property type="evidence" value="ECO:0007669"/>
    <property type="project" value="TreeGrafter"/>
</dbReference>
<evidence type="ECO:0000259" key="4">
    <source>
        <dbReference type="PROSITE" id="PS50932"/>
    </source>
</evidence>
<dbReference type="RefSeq" id="WP_181645080.1">
    <property type="nucleotide sequence ID" value="NZ_WSEK01000004.1"/>
</dbReference>
<dbReference type="InterPro" id="IPR000843">
    <property type="entry name" value="HTH_LacI"/>
</dbReference>
<dbReference type="GO" id="GO:0003700">
    <property type="term" value="F:DNA-binding transcription factor activity"/>
    <property type="evidence" value="ECO:0007669"/>
    <property type="project" value="TreeGrafter"/>
</dbReference>
<dbReference type="SUPFAM" id="SSF47413">
    <property type="entry name" value="lambda repressor-like DNA-binding domains"/>
    <property type="match status" value="1"/>
</dbReference>
<dbReference type="PANTHER" id="PTHR30146">
    <property type="entry name" value="LACI-RELATED TRANSCRIPTIONAL REPRESSOR"/>
    <property type="match status" value="1"/>
</dbReference>
<dbReference type="SUPFAM" id="SSF53822">
    <property type="entry name" value="Periplasmic binding protein-like I"/>
    <property type="match status" value="1"/>
</dbReference>
<dbReference type="InterPro" id="IPR010982">
    <property type="entry name" value="Lambda_DNA-bd_dom_sf"/>
</dbReference>
<sequence length="343" mass="36784">MTSIKDVARDIEMSTATVSRALRGLRGVSDETRERVMESALRLGYVPSPSAAGLASGQTRTVAVIVPMVTRWFFAAVVQGAEEVLRERGYDLLLYNLAGDATARHRVFATSLLTKRVDAVLVLSLKPTAEELDRLGRLGRPVTIVGADMPGWATVRIDDRDAAATATAHLVSLGHRRVGYIGGATEGVLDFTAPTARLDGFRCTLEAAGIAPAPELEQDGEFTIAGGDRATRTLLALPDPPTAIFAASDEMAMGVLRAARELGVRVPQDLSVIGLDDHELADYFELTTVAQPVQEQGRVAAMQVLAALSDGDWQPTQVILPTHLVVRRTTAAPARQPSSRRRT</sequence>
<dbReference type="InterPro" id="IPR046335">
    <property type="entry name" value="LacI/GalR-like_sensor"/>
</dbReference>
<dbReference type="Pfam" id="PF00356">
    <property type="entry name" value="LacI"/>
    <property type="match status" value="1"/>
</dbReference>